<proteinExistence type="predicted"/>
<protein>
    <recommendedName>
        <fullName evidence="4">DUF4126 domain-containing protein</fullName>
    </recommendedName>
</protein>
<evidence type="ECO:0000313" key="3">
    <source>
        <dbReference type="Proteomes" id="UP000033514"/>
    </source>
</evidence>
<accession>A0A0F5LCH8</accession>
<evidence type="ECO:0000313" key="2">
    <source>
        <dbReference type="EMBL" id="KKB79985.1"/>
    </source>
</evidence>
<evidence type="ECO:0000256" key="1">
    <source>
        <dbReference type="SAM" id="Phobius"/>
    </source>
</evidence>
<comment type="caution">
    <text evidence="2">The sequence shown here is derived from an EMBL/GenBank/DDBJ whole genome shotgun (WGS) entry which is preliminary data.</text>
</comment>
<sequence>MLRSFLIGLVAGQRGITPLAAIAIATRRREVPASLPFQRLFRSRLFTAGATAFAGAEMVGDKMKTAPDRIVPIGLAVRSVTAAYAGAALAPRDQRAAGAAIAVGTALLSSYVGWRIRMATMKRYGQTTTGLVEDALVFGTGLLVANPKLMQPKTIEHHR</sequence>
<gene>
    <name evidence="2" type="ORF">VW35_05855</name>
</gene>
<dbReference type="PATRIC" id="fig|361041.3.peg.490"/>
<dbReference type="Proteomes" id="UP000033514">
    <property type="component" value="Unassembled WGS sequence"/>
</dbReference>
<dbReference type="OrthoDB" id="8853994at2"/>
<dbReference type="RefSeq" id="WP_046142049.1">
    <property type="nucleotide sequence ID" value="NZ_LAJG01000014.1"/>
</dbReference>
<dbReference type="AlphaFoldDB" id="A0A0F5LCH8"/>
<dbReference type="EMBL" id="LAJG01000014">
    <property type="protein sequence ID" value="KKB79985.1"/>
    <property type="molecule type" value="Genomic_DNA"/>
</dbReference>
<keyword evidence="3" id="KW-1185">Reference proteome</keyword>
<reference evidence="2 3" key="1">
    <citation type="submission" date="2015-03" db="EMBL/GenBank/DDBJ databases">
        <authorList>
            <person name="Hassan Y.I."/>
            <person name="Lepp D."/>
            <person name="Zhou T."/>
        </authorList>
    </citation>
    <scope>NUCLEOTIDE SEQUENCE [LARGE SCALE GENOMIC DNA]</scope>
    <source>
        <strain evidence="2 3">GH2-10</strain>
    </source>
</reference>
<keyword evidence="1" id="KW-0472">Membrane</keyword>
<feature type="transmembrane region" description="Helical" evidence="1">
    <location>
        <begin position="96"/>
        <end position="114"/>
    </location>
</feature>
<organism evidence="2 3">
    <name type="scientific">Devosia soli</name>
    <dbReference type="NCBI Taxonomy" id="361041"/>
    <lineage>
        <taxon>Bacteria</taxon>
        <taxon>Pseudomonadati</taxon>
        <taxon>Pseudomonadota</taxon>
        <taxon>Alphaproteobacteria</taxon>
        <taxon>Hyphomicrobiales</taxon>
        <taxon>Devosiaceae</taxon>
        <taxon>Devosia</taxon>
    </lineage>
</organism>
<dbReference type="STRING" id="361041.VW35_05855"/>
<name>A0A0F5LCH8_9HYPH</name>
<evidence type="ECO:0008006" key="4">
    <source>
        <dbReference type="Google" id="ProtNLM"/>
    </source>
</evidence>
<keyword evidence="1" id="KW-0812">Transmembrane</keyword>
<keyword evidence="1" id="KW-1133">Transmembrane helix</keyword>